<dbReference type="PANTHER" id="PTHR35807:SF1">
    <property type="entry name" value="TRANSCRIPTIONAL REGULATOR REDD"/>
    <property type="match status" value="1"/>
</dbReference>
<dbReference type="PANTHER" id="PTHR35807">
    <property type="entry name" value="TRANSCRIPTIONAL REGULATOR REDD-RELATED"/>
    <property type="match status" value="1"/>
</dbReference>
<dbReference type="GO" id="GO:0003677">
    <property type="term" value="F:DNA binding"/>
    <property type="evidence" value="ECO:0007669"/>
    <property type="project" value="UniProtKB-KW"/>
</dbReference>
<dbReference type="Proteomes" id="UP000320239">
    <property type="component" value="Unassembled WGS sequence"/>
</dbReference>
<dbReference type="InterPro" id="IPR005158">
    <property type="entry name" value="BTAD"/>
</dbReference>
<dbReference type="SMART" id="SM01043">
    <property type="entry name" value="BTAD"/>
    <property type="match status" value="1"/>
</dbReference>
<keyword evidence="2" id="KW-0804">Transcription</keyword>
<name>A0A561WBE8_ACTTI</name>
<dbReference type="Pfam" id="PF03704">
    <property type="entry name" value="BTAD"/>
    <property type="match status" value="1"/>
</dbReference>
<dbReference type="AlphaFoldDB" id="A0A561WBE8"/>
<dbReference type="OrthoDB" id="134712at2"/>
<dbReference type="GO" id="GO:0006355">
    <property type="term" value="P:regulation of DNA-templated transcription"/>
    <property type="evidence" value="ECO:0007669"/>
    <property type="project" value="TreeGrafter"/>
</dbReference>
<gene>
    <name evidence="4" type="ORF">FHX34_103720</name>
</gene>
<keyword evidence="5" id="KW-1185">Reference proteome</keyword>
<accession>A0A561WBE8</accession>
<dbReference type="EMBL" id="VIWY01000003">
    <property type="protein sequence ID" value="TWG21190.1"/>
    <property type="molecule type" value="Genomic_DNA"/>
</dbReference>
<dbReference type="Gene3D" id="1.25.40.10">
    <property type="entry name" value="Tetratricopeptide repeat domain"/>
    <property type="match status" value="1"/>
</dbReference>
<evidence type="ECO:0000256" key="2">
    <source>
        <dbReference type="ARBA" id="ARBA00023163"/>
    </source>
</evidence>
<evidence type="ECO:0000313" key="5">
    <source>
        <dbReference type="Proteomes" id="UP000320239"/>
    </source>
</evidence>
<dbReference type="SUPFAM" id="SSF48452">
    <property type="entry name" value="TPR-like"/>
    <property type="match status" value="1"/>
</dbReference>
<evidence type="ECO:0000259" key="3">
    <source>
        <dbReference type="SMART" id="SM01043"/>
    </source>
</evidence>
<dbReference type="InterPro" id="IPR036388">
    <property type="entry name" value="WH-like_DNA-bd_sf"/>
</dbReference>
<dbReference type="InterPro" id="IPR011990">
    <property type="entry name" value="TPR-like_helical_dom_sf"/>
</dbReference>
<dbReference type="CDD" id="cd15831">
    <property type="entry name" value="BTAD"/>
    <property type="match status" value="1"/>
</dbReference>
<organism evidence="4 5">
    <name type="scientific">Actinoplanes teichomyceticus</name>
    <dbReference type="NCBI Taxonomy" id="1867"/>
    <lineage>
        <taxon>Bacteria</taxon>
        <taxon>Bacillati</taxon>
        <taxon>Actinomycetota</taxon>
        <taxon>Actinomycetes</taxon>
        <taxon>Micromonosporales</taxon>
        <taxon>Micromonosporaceae</taxon>
        <taxon>Actinoplanes</taxon>
    </lineage>
</organism>
<keyword evidence="4" id="KW-0238">DNA-binding</keyword>
<comment type="caution">
    <text evidence="4">The sequence shown here is derived from an EMBL/GenBank/DDBJ whole genome shotgun (WGS) entry which is preliminary data.</text>
</comment>
<feature type="domain" description="Bacterial transcriptional activator" evidence="3">
    <location>
        <begin position="104"/>
        <end position="246"/>
    </location>
</feature>
<evidence type="ECO:0000256" key="1">
    <source>
        <dbReference type="ARBA" id="ARBA00023015"/>
    </source>
</evidence>
<evidence type="ECO:0000313" key="4">
    <source>
        <dbReference type="EMBL" id="TWG21190.1"/>
    </source>
</evidence>
<dbReference type="RefSeq" id="WP_122979847.1">
    <property type="nucleotide sequence ID" value="NZ_BOMX01000116.1"/>
</dbReference>
<proteinExistence type="predicted"/>
<protein>
    <submittedName>
        <fullName evidence="4">DNA-binding SARP family transcriptional activator</fullName>
    </submittedName>
</protein>
<dbReference type="InterPro" id="IPR051677">
    <property type="entry name" value="AfsR-DnrI-RedD_regulator"/>
</dbReference>
<sequence length="248" mass="26807">MNTLTASGLRFGVLGPLALWSDGAGDTLTAPKLRGLLTLLLLDSAPVPAARARSVLDEDERRRDSTGALHVAVHRLRRWLVQHGGHRLDLEPAGYRLTVAGGEVDAQRFRRLLAAARGGTDPAERAEHLMRALALWRGPVGADAPCAVRRQYAARQLERLRRQATVALADTCLEAGLADRALPLIERAAAESPYDERAQSLFALSLAACGLPAEALQVIEGTRRTLATELGIDPGPHLRDAQLRILRP</sequence>
<dbReference type="Gene3D" id="1.10.10.10">
    <property type="entry name" value="Winged helix-like DNA-binding domain superfamily/Winged helix DNA-binding domain"/>
    <property type="match status" value="1"/>
</dbReference>
<reference evidence="4 5" key="1">
    <citation type="submission" date="2019-06" db="EMBL/GenBank/DDBJ databases">
        <title>Sequencing the genomes of 1000 actinobacteria strains.</title>
        <authorList>
            <person name="Klenk H.-P."/>
        </authorList>
    </citation>
    <scope>NUCLEOTIDE SEQUENCE [LARGE SCALE GENOMIC DNA]</scope>
    <source>
        <strain evidence="4 5">DSM 43866</strain>
    </source>
</reference>
<keyword evidence="1" id="KW-0805">Transcription regulation</keyword>